<dbReference type="Proteomes" id="UP000276301">
    <property type="component" value="Unassembled WGS sequence"/>
</dbReference>
<organism evidence="4 5">
    <name type="scientific">Anaerotruncus massiliensis</name>
    <name type="common">ex Liu et al. 2021</name>
    <dbReference type="NCBI Taxonomy" id="2321404"/>
    <lineage>
        <taxon>Bacteria</taxon>
        <taxon>Bacillati</taxon>
        <taxon>Bacillota</taxon>
        <taxon>Clostridia</taxon>
        <taxon>Eubacteriales</taxon>
        <taxon>Oscillospiraceae</taxon>
        <taxon>Anaerotruncus</taxon>
    </lineage>
</organism>
<keyword evidence="3" id="KW-0859">Xylose metabolism</keyword>
<evidence type="ECO:0000256" key="1">
    <source>
        <dbReference type="ARBA" id="ARBA00002486"/>
    </source>
</evidence>
<comment type="similarity">
    <text evidence="2">Belongs to the ROK (NagC/XylR) family.</text>
</comment>
<dbReference type="RefSeq" id="WP_121586827.1">
    <property type="nucleotide sequence ID" value="NZ_RCHT01000010.1"/>
</dbReference>
<dbReference type="EMBL" id="RCHT01000010">
    <property type="protein sequence ID" value="RLL11043.1"/>
    <property type="molecule type" value="Genomic_DNA"/>
</dbReference>
<comment type="caution">
    <text evidence="4">The sequence shown here is derived from an EMBL/GenBank/DDBJ whole genome shotgun (WGS) entry which is preliminary data.</text>
</comment>
<dbReference type="InterPro" id="IPR043129">
    <property type="entry name" value="ATPase_NBD"/>
</dbReference>
<evidence type="ECO:0000313" key="5">
    <source>
        <dbReference type="Proteomes" id="UP000276301"/>
    </source>
</evidence>
<reference evidence="4 5" key="1">
    <citation type="submission" date="2018-10" db="EMBL/GenBank/DDBJ databases">
        <title>Anaerotruncus faecis sp. nov., isolated from human feces.</title>
        <authorList>
            <person name="Wang Y.-J."/>
        </authorList>
    </citation>
    <scope>NUCLEOTIDE SEQUENCE [LARGE SCALE GENOMIC DNA]</scope>
    <source>
        <strain evidence="4 5">22A2-44</strain>
    </source>
</reference>
<accession>A0A498CR63</accession>
<dbReference type="AlphaFoldDB" id="A0A498CR63"/>
<sequence length="404" mass="43012">MQRTVNHDDMRSANMESVFDCIRAHAPVTKRQIQSLTGLSWGSVSNLCSILLERGVLRELPVRTEGAGRNPSGFDINLKDNLIIGLDVNLSGLTGVVCDLRSRVLARVWRPTEGRKGEDILRLMKEAAAELLGQTAAGTVKGLAIAFPGQVDAERGVSLWTHQFGSLSEVNMREIFQRAFGLEVLLEHDPNCMAVCEHWMGAAQDVEDFLFVRLSYGIGMGILTGGAVYRGHSGASGEIGHMTMLPDGEPCCCGNRGCLETVASVDAILRRCRELAADGRAPLLASIAAGGPITLEAAARAARQGERAVAEVFSRAADYAGIAVANVVNIIDPAAVVIGGELAAYPDLCIERLRETVGSRAWSGPVDLRVSSLGGDSAAIGAAAMFIRRVFFRISEEQAALGGL</sequence>
<dbReference type="PANTHER" id="PTHR18964">
    <property type="entry name" value="ROK (REPRESSOR, ORF, KINASE) FAMILY"/>
    <property type="match status" value="1"/>
</dbReference>
<proteinExistence type="inferred from homology"/>
<protein>
    <submittedName>
        <fullName evidence="4">ROK family protein</fullName>
    </submittedName>
</protein>
<dbReference type="Gene3D" id="1.10.10.10">
    <property type="entry name" value="Winged helix-like DNA-binding domain superfamily/Winged helix DNA-binding domain"/>
    <property type="match status" value="1"/>
</dbReference>
<dbReference type="GO" id="GO:0042732">
    <property type="term" value="P:D-xylose metabolic process"/>
    <property type="evidence" value="ECO:0007669"/>
    <property type="project" value="UniProtKB-KW"/>
</dbReference>
<evidence type="ECO:0000256" key="2">
    <source>
        <dbReference type="ARBA" id="ARBA00006479"/>
    </source>
</evidence>
<evidence type="ECO:0000313" key="4">
    <source>
        <dbReference type="EMBL" id="RLL11043.1"/>
    </source>
</evidence>
<comment type="function">
    <text evidence="1">Transcriptional repressor of xylose-utilizing enzymes.</text>
</comment>
<name>A0A498CR63_9FIRM</name>
<dbReference type="SUPFAM" id="SSF53067">
    <property type="entry name" value="Actin-like ATPase domain"/>
    <property type="match status" value="1"/>
</dbReference>
<dbReference type="InterPro" id="IPR049874">
    <property type="entry name" value="ROK_cs"/>
</dbReference>
<dbReference type="InterPro" id="IPR000600">
    <property type="entry name" value="ROK"/>
</dbReference>
<gene>
    <name evidence="4" type="ORF">D4A47_07595</name>
</gene>
<dbReference type="Gene3D" id="3.30.420.40">
    <property type="match status" value="2"/>
</dbReference>
<keyword evidence="3" id="KW-0119">Carbohydrate metabolism</keyword>
<dbReference type="SUPFAM" id="SSF46785">
    <property type="entry name" value="Winged helix' DNA-binding domain"/>
    <property type="match status" value="1"/>
</dbReference>
<keyword evidence="5" id="KW-1185">Reference proteome</keyword>
<dbReference type="InterPro" id="IPR036390">
    <property type="entry name" value="WH_DNA-bd_sf"/>
</dbReference>
<dbReference type="Pfam" id="PF00480">
    <property type="entry name" value="ROK"/>
    <property type="match status" value="1"/>
</dbReference>
<dbReference type="PROSITE" id="PS01125">
    <property type="entry name" value="ROK"/>
    <property type="match status" value="1"/>
</dbReference>
<dbReference type="PANTHER" id="PTHR18964:SF149">
    <property type="entry name" value="BIFUNCTIONAL UDP-N-ACETYLGLUCOSAMINE 2-EPIMERASE_N-ACETYLMANNOSAMINE KINASE"/>
    <property type="match status" value="1"/>
</dbReference>
<dbReference type="InterPro" id="IPR036388">
    <property type="entry name" value="WH-like_DNA-bd_sf"/>
</dbReference>
<evidence type="ECO:0000256" key="3">
    <source>
        <dbReference type="ARBA" id="ARBA00022629"/>
    </source>
</evidence>